<gene>
    <name evidence="2" type="ORF">I8Y58_001182</name>
</gene>
<dbReference type="EMBL" id="DACSEI010000009">
    <property type="protein sequence ID" value="HAT1595964.1"/>
    <property type="molecule type" value="Genomic_DNA"/>
</dbReference>
<organism evidence="2 3">
    <name type="scientific">Legionella pneumophila</name>
    <dbReference type="NCBI Taxonomy" id="446"/>
    <lineage>
        <taxon>Bacteria</taxon>
        <taxon>Pseudomonadati</taxon>
        <taxon>Pseudomonadota</taxon>
        <taxon>Gammaproteobacteria</taxon>
        <taxon>Legionellales</taxon>
        <taxon>Legionellaceae</taxon>
        <taxon>Legionella</taxon>
    </lineage>
</organism>
<keyword evidence="1" id="KW-1133">Transmembrane helix</keyword>
<proteinExistence type="predicted"/>
<accession>A0AAN5KQD6</accession>
<feature type="transmembrane region" description="Helical" evidence="1">
    <location>
        <begin position="75"/>
        <end position="95"/>
    </location>
</feature>
<name>A0AAN5KQD6_LEGPN</name>
<sequence>MADPTCTSGTVSCWIVSQANILANVANQLEPVQRLITGGAYLIGCAFIFKAIYSLKVYGEARTMMSSNTSIKEPVMYLLVGALLIYFPSLVSSVLQTTFGYSSPLSYSGGVSSGSDTITALFGSGSLVGRPLVMIIRVIGLIAFVRGWVLIARSASQGQPPGGTGKGLIHVFGGILAINIVGTIDMINNTLYGT</sequence>
<dbReference type="AlphaFoldDB" id="A0AAN5KQD6"/>
<keyword evidence="1" id="KW-0812">Transmembrane</keyword>
<feature type="transmembrane region" description="Helical" evidence="1">
    <location>
        <begin position="167"/>
        <end position="187"/>
    </location>
</feature>
<evidence type="ECO:0000313" key="3">
    <source>
        <dbReference type="Proteomes" id="UP000861567"/>
    </source>
</evidence>
<comment type="caution">
    <text evidence="2">The sequence shown here is derived from an EMBL/GenBank/DDBJ whole genome shotgun (WGS) entry which is preliminary data.</text>
</comment>
<dbReference type="Proteomes" id="UP000861567">
    <property type="component" value="Unassembled WGS sequence"/>
</dbReference>
<keyword evidence="1" id="KW-0472">Membrane</keyword>
<reference evidence="2" key="1">
    <citation type="journal article" date="2018" name="Genome Biol.">
        <title>SKESA: strategic k-mer extension for scrupulous assemblies.</title>
        <authorList>
            <person name="Souvorov A."/>
            <person name="Agarwala R."/>
            <person name="Lipman D.J."/>
        </authorList>
    </citation>
    <scope>NUCLEOTIDE SEQUENCE</scope>
    <source>
        <strain evidence="2">D3612</strain>
    </source>
</reference>
<evidence type="ECO:0000313" key="2">
    <source>
        <dbReference type="EMBL" id="HAT1595964.1"/>
    </source>
</evidence>
<feature type="transmembrane region" description="Helical" evidence="1">
    <location>
        <begin position="35"/>
        <end position="55"/>
    </location>
</feature>
<protein>
    <submittedName>
        <fullName evidence="2">Type IV secretion protein IcmC</fullName>
    </submittedName>
</protein>
<evidence type="ECO:0000256" key="1">
    <source>
        <dbReference type="SAM" id="Phobius"/>
    </source>
</evidence>
<reference evidence="2" key="2">
    <citation type="submission" date="2020-11" db="EMBL/GenBank/DDBJ databases">
        <authorList>
            <consortium name="NCBI Pathogen Detection Project"/>
        </authorList>
    </citation>
    <scope>NUCLEOTIDE SEQUENCE</scope>
    <source>
        <strain evidence="2">D3612</strain>
    </source>
</reference>
<feature type="transmembrane region" description="Helical" evidence="1">
    <location>
        <begin position="134"/>
        <end position="155"/>
    </location>
</feature>